<dbReference type="Pfam" id="PF21088">
    <property type="entry name" value="MS_channel_1st"/>
    <property type="match status" value="1"/>
</dbReference>
<keyword evidence="12" id="KW-1185">Reference proteome</keyword>
<dbReference type="Gene3D" id="2.30.30.60">
    <property type="match status" value="1"/>
</dbReference>
<dbReference type="Pfam" id="PF21082">
    <property type="entry name" value="MS_channel_3rd"/>
    <property type="match status" value="1"/>
</dbReference>
<dbReference type="PANTHER" id="PTHR30221:SF1">
    <property type="entry name" value="SMALL-CONDUCTANCE MECHANOSENSITIVE CHANNEL"/>
    <property type="match status" value="1"/>
</dbReference>
<comment type="similarity">
    <text evidence="2">Belongs to the MscS (TC 1.A.23) family.</text>
</comment>
<dbReference type="AlphaFoldDB" id="A0A9Q4KSJ3"/>
<evidence type="ECO:0000313" key="11">
    <source>
        <dbReference type="EMBL" id="MDE4907192.1"/>
    </source>
</evidence>
<feature type="transmembrane region" description="Helical" evidence="7">
    <location>
        <begin position="153"/>
        <end position="182"/>
    </location>
</feature>
<keyword evidence="3" id="KW-1003">Cell membrane</keyword>
<dbReference type="Gene3D" id="1.10.287.1260">
    <property type="match status" value="1"/>
</dbReference>
<dbReference type="InterPro" id="IPR010920">
    <property type="entry name" value="LSM_dom_sf"/>
</dbReference>
<evidence type="ECO:0000313" key="12">
    <source>
        <dbReference type="Proteomes" id="UP001143747"/>
    </source>
</evidence>
<dbReference type="SUPFAM" id="SSF50182">
    <property type="entry name" value="Sm-like ribonucleoproteins"/>
    <property type="match status" value="1"/>
</dbReference>
<evidence type="ECO:0000256" key="3">
    <source>
        <dbReference type="ARBA" id="ARBA00022475"/>
    </source>
</evidence>
<comment type="caution">
    <text evidence="11">The sequence shown here is derived from an EMBL/GenBank/DDBJ whole genome shotgun (WGS) entry which is preliminary data.</text>
</comment>
<dbReference type="InterPro" id="IPR045275">
    <property type="entry name" value="MscS_archaea/bacteria_type"/>
</dbReference>
<name>A0A9Q4KSJ3_9EURY</name>
<evidence type="ECO:0000256" key="6">
    <source>
        <dbReference type="ARBA" id="ARBA00023136"/>
    </source>
</evidence>
<gene>
    <name evidence="11" type="ORF">L0665_00935</name>
</gene>
<evidence type="ECO:0000259" key="9">
    <source>
        <dbReference type="Pfam" id="PF21082"/>
    </source>
</evidence>
<dbReference type="InterPro" id="IPR006685">
    <property type="entry name" value="MscS_channel_2nd"/>
</dbReference>
<dbReference type="Proteomes" id="UP001143747">
    <property type="component" value="Unassembled WGS sequence"/>
</dbReference>
<feature type="transmembrane region" description="Helical" evidence="7">
    <location>
        <begin position="6"/>
        <end position="22"/>
    </location>
</feature>
<evidence type="ECO:0000256" key="2">
    <source>
        <dbReference type="ARBA" id="ARBA00008017"/>
    </source>
</evidence>
<dbReference type="InterPro" id="IPR023408">
    <property type="entry name" value="MscS_beta-dom_sf"/>
</dbReference>
<comment type="subcellular location">
    <subcellularLocation>
        <location evidence="1">Cell membrane</location>
        <topology evidence="1">Multi-pass membrane protein</topology>
    </subcellularLocation>
</comment>
<dbReference type="GO" id="GO:0008381">
    <property type="term" value="F:mechanosensitive monoatomic ion channel activity"/>
    <property type="evidence" value="ECO:0007669"/>
    <property type="project" value="InterPro"/>
</dbReference>
<evidence type="ECO:0000259" key="8">
    <source>
        <dbReference type="Pfam" id="PF00924"/>
    </source>
</evidence>
<dbReference type="Pfam" id="PF00924">
    <property type="entry name" value="MS_channel_2nd"/>
    <property type="match status" value="1"/>
</dbReference>
<sequence>MSDILIAAGIILVGIIAAYIIGRVFKWLKKRADLTESQFDDILVISIGKPIIAGILFFSFFFAMRYVAIPEGYAWIVDGKYLNAAYILLGAWVVSIFVENFIKLYGQWLSAKTESDLDDKIIDILEVTVRYIIWFIAILIVLSYLGIDITPLIAAGGVFGLAVALAGQDLISNFFGGAIIVIDKPFAIGDRIKIDGFLGDVESVGPRSTRIKTLDYQLLTIPNSKMANSVITNYAMPDVKLKVKIPVSVAYGSDVHRVKEILLEICRDAATNSSYILTDPVPSVYFLEFGASSLDYMMVIWAKRFNMSWEIKDHINFEIERRFAEEGIEIPFPQMDVHMRE</sequence>
<evidence type="ECO:0000256" key="1">
    <source>
        <dbReference type="ARBA" id="ARBA00004651"/>
    </source>
</evidence>
<evidence type="ECO:0000256" key="7">
    <source>
        <dbReference type="SAM" id="Phobius"/>
    </source>
</evidence>
<feature type="domain" description="Mechanosensitive ion channel transmembrane helices 2/3" evidence="10">
    <location>
        <begin position="129"/>
        <end position="168"/>
    </location>
</feature>
<evidence type="ECO:0000259" key="10">
    <source>
        <dbReference type="Pfam" id="PF21088"/>
    </source>
</evidence>
<feature type="transmembrane region" description="Helical" evidence="7">
    <location>
        <begin position="42"/>
        <end position="64"/>
    </location>
</feature>
<keyword evidence="5 7" id="KW-1133">Transmembrane helix</keyword>
<dbReference type="Gene3D" id="3.30.70.100">
    <property type="match status" value="1"/>
</dbReference>
<dbReference type="InterPro" id="IPR049142">
    <property type="entry name" value="MS_channel_1st"/>
</dbReference>
<dbReference type="SUPFAM" id="SSF82689">
    <property type="entry name" value="Mechanosensitive channel protein MscS (YggB), C-terminal domain"/>
    <property type="match status" value="1"/>
</dbReference>
<dbReference type="EMBL" id="JAKELO010000002">
    <property type="protein sequence ID" value="MDE4907192.1"/>
    <property type="molecule type" value="Genomic_DNA"/>
</dbReference>
<reference evidence="11" key="1">
    <citation type="submission" date="2022-01" db="EMBL/GenBank/DDBJ databases">
        <title>Draft genome of Methanogenium marinum DSM 15558.</title>
        <authorList>
            <person name="Chen S.-C."/>
            <person name="You Y.-T."/>
        </authorList>
    </citation>
    <scope>NUCLEOTIDE SEQUENCE</scope>
    <source>
        <strain evidence="11">DSM 15558</strain>
    </source>
</reference>
<keyword evidence="6 7" id="KW-0472">Membrane</keyword>
<dbReference type="InterPro" id="IPR011014">
    <property type="entry name" value="MscS_channel_TM-2"/>
</dbReference>
<dbReference type="SUPFAM" id="SSF82861">
    <property type="entry name" value="Mechanosensitive channel protein MscS (YggB), transmembrane region"/>
    <property type="match status" value="1"/>
</dbReference>
<dbReference type="InterPro" id="IPR011066">
    <property type="entry name" value="MscS_channel_C_sf"/>
</dbReference>
<dbReference type="PANTHER" id="PTHR30221">
    <property type="entry name" value="SMALL-CONDUCTANCE MECHANOSENSITIVE CHANNEL"/>
    <property type="match status" value="1"/>
</dbReference>
<dbReference type="GO" id="GO:0005886">
    <property type="term" value="C:plasma membrane"/>
    <property type="evidence" value="ECO:0007669"/>
    <property type="project" value="UniProtKB-SubCell"/>
</dbReference>
<dbReference type="InterPro" id="IPR049278">
    <property type="entry name" value="MS_channel_C"/>
</dbReference>
<feature type="domain" description="Mechanosensitive ion channel MscS C-terminal" evidence="9">
    <location>
        <begin position="243"/>
        <end position="330"/>
    </location>
</feature>
<accession>A0A9Q4KSJ3</accession>
<feature type="domain" description="Mechanosensitive ion channel MscS" evidence="8">
    <location>
        <begin position="169"/>
        <end position="235"/>
    </location>
</feature>
<dbReference type="RefSeq" id="WP_274923857.1">
    <property type="nucleotide sequence ID" value="NZ_JAKELO010000002.1"/>
</dbReference>
<organism evidence="11 12">
    <name type="scientific">Methanogenium marinum</name>
    <dbReference type="NCBI Taxonomy" id="348610"/>
    <lineage>
        <taxon>Archaea</taxon>
        <taxon>Methanobacteriati</taxon>
        <taxon>Methanobacteriota</taxon>
        <taxon>Stenosarchaea group</taxon>
        <taxon>Methanomicrobia</taxon>
        <taxon>Methanomicrobiales</taxon>
        <taxon>Methanomicrobiaceae</taxon>
        <taxon>Methanogenium</taxon>
    </lineage>
</organism>
<evidence type="ECO:0000256" key="4">
    <source>
        <dbReference type="ARBA" id="ARBA00022692"/>
    </source>
</evidence>
<feature type="transmembrane region" description="Helical" evidence="7">
    <location>
        <begin position="84"/>
        <end position="106"/>
    </location>
</feature>
<protein>
    <submittedName>
        <fullName evidence="11">Mechanosensitive ion channel family protein</fullName>
    </submittedName>
</protein>
<feature type="transmembrane region" description="Helical" evidence="7">
    <location>
        <begin position="127"/>
        <end position="147"/>
    </location>
</feature>
<proteinExistence type="inferred from homology"/>
<keyword evidence="4 7" id="KW-0812">Transmembrane</keyword>
<evidence type="ECO:0000256" key="5">
    <source>
        <dbReference type="ARBA" id="ARBA00022989"/>
    </source>
</evidence>